<dbReference type="InterPro" id="IPR013083">
    <property type="entry name" value="Znf_RING/FYVE/PHD"/>
</dbReference>
<dbReference type="InterPro" id="IPR001841">
    <property type="entry name" value="Znf_RING"/>
</dbReference>
<accession>A0A3G5AGX5</accession>
<name>A0A3G5AGX5_9VIRU</name>
<feature type="region of interest" description="Disordered" evidence="2">
    <location>
        <begin position="187"/>
        <end position="287"/>
    </location>
</feature>
<feature type="domain" description="RING-type" evidence="3">
    <location>
        <begin position="39"/>
        <end position="85"/>
    </location>
</feature>
<dbReference type="PROSITE" id="PS50089">
    <property type="entry name" value="ZF_RING_2"/>
    <property type="match status" value="1"/>
</dbReference>
<evidence type="ECO:0000313" key="4">
    <source>
        <dbReference type="EMBL" id="AYV86452.1"/>
    </source>
</evidence>
<feature type="compositionally biased region" description="Polar residues" evidence="2">
    <location>
        <begin position="387"/>
        <end position="398"/>
    </location>
</feature>
<dbReference type="EMBL" id="MK072507">
    <property type="protein sequence ID" value="AYV86452.1"/>
    <property type="molecule type" value="Genomic_DNA"/>
</dbReference>
<reference evidence="4" key="1">
    <citation type="submission" date="2018-10" db="EMBL/GenBank/DDBJ databases">
        <title>Hidden diversity of soil giant viruses.</title>
        <authorList>
            <person name="Schulz F."/>
            <person name="Alteio L."/>
            <person name="Goudeau D."/>
            <person name="Ryan E.M."/>
            <person name="Malmstrom R.R."/>
            <person name="Blanchard J."/>
            <person name="Woyke T."/>
        </authorList>
    </citation>
    <scope>NUCLEOTIDE SEQUENCE</scope>
    <source>
        <strain evidence="4">SYV1</strain>
    </source>
</reference>
<feature type="compositionally biased region" description="Basic and acidic residues" evidence="2">
    <location>
        <begin position="401"/>
        <end position="415"/>
    </location>
</feature>
<dbReference type="Gene3D" id="3.30.40.10">
    <property type="entry name" value="Zinc/RING finger domain, C3HC4 (zinc finger)"/>
    <property type="match status" value="1"/>
</dbReference>
<feature type="compositionally biased region" description="Basic and acidic residues" evidence="2">
    <location>
        <begin position="215"/>
        <end position="230"/>
    </location>
</feature>
<feature type="region of interest" description="Disordered" evidence="2">
    <location>
        <begin position="299"/>
        <end position="415"/>
    </location>
</feature>
<dbReference type="Pfam" id="PF13920">
    <property type="entry name" value="zf-C3HC4_3"/>
    <property type="match status" value="1"/>
</dbReference>
<sequence length="415" mass="47747">MSNIHTLNSDKDDCEAKDVRAPTIEPGQEGQVLVDDNTCSLCFTNALLFRFAPCGHWASCETCLRHLVTKTFTSEEASHKCMFCNTPVNVFVNMRTGETCAPIDVQKKYPQEVEHEAQLREQENWRWREEITESRDTEVMLALYENPLQADDGQGELVWDESRQAFVREIVEMDRRGRERVRRYTDEELKERVSRSRSRRRESRVDNPILSTSRRSRENRNSDEDGKGNVEEEDDMNVDRNDDDDDDSDSEEDSYDDDDDEYENEYEDDNLDSDLEPLDEQTQERKYIEEANALLIDGLLDYEPSDESDPEEKVASAMSVSSHPMNTRKRVRGDNELSPEDTVDHHLSNSPISPPRTRTRVRMSASSCSPSRVESVDPIEPIESTEFIESSSVPINESNPDESHSNKSEEPNDAE</sequence>
<dbReference type="GO" id="GO:0008270">
    <property type="term" value="F:zinc ion binding"/>
    <property type="evidence" value="ECO:0007669"/>
    <property type="project" value="UniProtKB-KW"/>
</dbReference>
<proteinExistence type="predicted"/>
<keyword evidence="1" id="KW-0862">Zinc</keyword>
<gene>
    <name evidence="4" type="ORF">Sylvanvirus1_48</name>
</gene>
<dbReference type="SUPFAM" id="SSF57850">
    <property type="entry name" value="RING/U-box"/>
    <property type="match status" value="1"/>
</dbReference>
<evidence type="ECO:0000256" key="2">
    <source>
        <dbReference type="SAM" id="MobiDB-lite"/>
    </source>
</evidence>
<evidence type="ECO:0000256" key="1">
    <source>
        <dbReference type="PROSITE-ProRule" id="PRU00175"/>
    </source>
</evidence>
<keyword evidence="1" id="KW-0863">Zinc-finger</keyword>
<keyword evidence="1" id="KW-0479">Metal-binding</keyword>
<organism evidence="4">
    <name type="scientific">Sylvanvirus sp</name>
    <dbReference type="NCBI Taxonomy" id="2487774"/>
    <lineage>
        <taxon>Viruses</taxon>
    </lineage>
</organism>
<evidence type="ECO:0000259" key="3">
    <source>
        <dbReference type="PROSITE" id="PS50089"/>
    </source>
</evidence>
<feature type="compositionally biased region" description="Acidic residues" evidence="2">
    <location>
        <begin position="231"/>
        <end position="281"/>
    </location>
</feature>
<protein>
    <recommendedName>
        <fullName evidence="3">RING-type domain-containing protein</fullName>
    </recommendedName>
</protein>